<evidence type="ECO:0000256" key="2">
    <source>
        <dbReference type="ARBA" id="ARBA00022614"/>
    </source>
</evidence>
<gene>
    <name evidence="5" type="ORF">CHS0354_000579</name>
</gene>
<evidence type="ECO:0000256" key="3">
    <source>
        <dbReference type="ARBA" id="ARBA00022737"/>
    </source>
</evidence>
<dbReference type="InterPro" id="IPR003343">
    <property type="entry name" value="Big_2"/>
</dbReference>
<dbReference type="GO" id="GO:0035591">
    <property type="term" value="F:signaling adaptor activity"/>
    <property type="evidence" value="ECO:0007669"/>
    <property type="project" value="TreeGrafter"/>
</dbReference>
<dbReference type="Pfam" id="PF09479">
    <property type="entry name" value="Flg_new"/>
    <property type="match status" value="2"/>
</dbReference>
<dbReference type="InterPro" id="IPR008964">
    <property type="entry name" value="Invasin/intimin_cell_adhesion"/>
</dbReference>
<dbReference type="EMBL" id="JAEAOA010000085">
    <property type="protein sequence ID" value="KAK3604916.1"/>
    <property type="molecule type" value="Genomic_DNA"/>
</dbReference>
<comment type="caution">
    <text evidence="5">The sequence shown here is derived from an EMBL/GenBank/DDBJ whole genome shotgun (WGS) entry which is preliminary data.</text>
</comment>
<dbReference type="Gene3D" id="2.60.40.1080">
    <property type="match status" value="1"/>
</dbReference>
<dbReference type="SMART" id="SM00635">
    <property type="entry name" value="BID_2"/>
    <property type="match status" value="1"/>
</dbReference>
<keyword evidence="2" id="KW-0433">Leucine-rich repeat</keyword>
<keyword evidence="3" id="KW-0677">Repeat</keyword>
<reference evidence="5" key="2">
    <citation type="journal article" date="2021" name="Genome Biol. Evol.">
        <title>Developing a high-quality reference genome for a parasitic bivalve with doubly uniparental inheritance (Bivalvia: Unionida).</title>
        <authorList>
            <person name="Smith C.H."/>
        </authorList>
    </citation>
    <scope>NUCLEOTIDE SEQUENCE</scope>
    <source>
        <strain evidence="5">CHS0354</strain>
        <tissue evidence="5">Mantle</tissue>
    </source>
</reference>
<protein>
    <recommendedName>
        <fullName evidence="4">BIG2 domain-containing protein</fullName>
    </recommendedName>
</protein>
<dbReference type="SUPFAM" id="SSF52058">
    <property type="entry name" value="L domain-like"/>
    <property type="match status" value="1"/>
</dbReference>
<evidence type="ECO:0000313" key="5">
    <source>
        <dbReference type="EMBL" id="KAK3604916.1"/>
    </source>
</evidence>
<evidence type="ECO:0000259" key="4">
    <source>
        <dbReference type="SMART" id="SM00635"/>
    </source>
</evidence>
<dbReference type="Gene3D" id="2.60.40.4270">
    <property type="entry name" value="Listeria-Bacteroides repeat domain"/>
    <property type="match status" value="2"/>
</dbReference>
<sequence length="620" mass="67611">MPFSTAPTKFTITFNSNEGSAGNKATKPTDPTRANYSFAGWYKETELKTAFNFETETITANITLYAKWTAITYTVTFNSKEGSAVASITVTSGNKATKPTDPTRANYVFVGWYKETELTTAFNFDTETITANITLYAKWAIAVTSIAFDKTTLSETYIGKKIQITATVSPDNAANKDLTWTSSNETVASVTTNGLITTIAKGNATITATSNDGSNKTATFSLTVSNHFYIPDANFRNKLKGIAAANKTSWFSNIDDKENVLDITKANEFTGNLDVNTSSITNLSGIEYFTAITTLYCYSNQLTSLDVSKNVALTTLDCSINQMQSLDVSKNVALTTLWCYSNQLQSLDVSKNEALTSLYCNTNQLTSLDVSKNEALTSLYCNTNQLTSLDVSNNVQFGCEQECGSDEFVVPFQSIDEFGCEQECGSDEFVVLFQSIDEFGCEHECGSDDFVQECGSDDFVVPFQSIDEFGCAQECGSDDFVVPFQSIDEFGCTNNNSGLTSIKIHKSVGIITSAVNTELKEVKKLATSVQIDVYDGEGTNASHYTSSICDYDPDTGADELAPVASYIVDTMGKNANVFPNVPVPLTQVTAERDAFRDVVETLHATSLQEVKRLYRMDVVG</sequence>
<dbReference type="InterPro" id="IPR052574">
    <property type="entry name" value="CDIRP"/>
</dbReference>
<reference evidence="5" key="3">
    <citation type="submission" date="2023-05" db="EMBL/GenBank/DDBJ databases">
        <authorList>
            <person name="Smith C.H."/>
        </authorList>
    </citation>
    <scope>NUCLEOTIDE SEQUENCE</scope>
    <source>
        <strain evidence="5">CHS0354</strain>
        <tissue evidence="5">Mantle</tissue>
    </source>
</reference>
<organism evidence="5 6">
    <name type="scientific">Potamilus streckersoni</name>
    <dbReference type="NCBI Taxonomy" id="2493646"/>
    <lineage>
        <taxon>Eukaryota</taxon>
        <taxon>Metazoa</taxon>
        <taxon>Spiralia</taxon>
        <taxon>Lophotrochozoa</taxon>
        <taxon>Mollusca</taxon>
        <taxon>Bivalvia</taxon>
        <taxon>Autobranchia</taxon>
        <taxon>Heteroconchia</taxon>
        <taxon>Palaeoheterodonta</taxon>
        <taxon>Unionida</taxon>
        <taxon>Unionoidea</taxon>
        <taxon>Unionidae</taxon>
        <taxon>Ambleminae</taxon>
        <taxon>Lampsilini</taxon>
        <taxon>Potamilus</taxon>
    </lineage>
</organism>
<keyword evidence="6" id="KW-1185">Reference proteome</keyword>
<proteinExistence type="predicted"/>
<dbReference type="Pfam" id="PF02368">
    <property type="entry name" value="Big_2"/>
    <property type="match status" value="1"/>
</dbReference>
<feature type="domain" description="BIG2" evidence="4">
    <location>
        <begin position="142"/>
        <end position="220"/>
    </location>
</feature>
<dbReference type="InterPro" id="IPR042229">
    <property type="entry name" value="Listeria/Bacterioides_rpt_sf"/>
</dbReference>
<dbReference type="PANTHER" id="PTHR47566:SF1">
    <property type="entry name" value="PROTEIN NUD1"/>
    <property type="match status" value="1"/>
</dbReference>
<comment type="subcellular location">
    <subcellularLocation>
        <location evidence="1">Cell envelope</location>
    </subcellularLocation>
</comment>
<dbReference type="PANTHER" id="PTHR47566">
    <property type="match status" value="1"/>
</dbReference>
<dbReference type="SUPFAM" id="SSF49373">
    <property type="entry name" value="Invasin/intimin cell-adhesion fragments"/>
    <property type="match status" value="1"/>
</dbReference>
<evidence type="ECO:0000256" key="1">
    <source>
        <dbReference type="ARBA" id="ARBA00004196"/>
    </source>
</evidence>
<reference evidence="5" key="1">
    <citation type="journal article" date="2021" name="Genome Biol. Evol.">
        <title>A High-Quality Reference Genome for a Parasitic Bivalve with Doubly Uniparental Inheritance (Bivalvia: Unionida).</title>
        <authorList>
            <person name="Smith C.H."/>
        </authorList>
    </citation>
    <scope>NUCLEOTIDE SEQUENCE</scope>
    <source>
        <strain evidence="5">CHS0354</strain>
    </source>
</reference>
<name>A0AAE0T779_9BIVA</name>
<dbReference type="InterPro" id="IPR032675">
    <property type="entry name" value="LRR_dom_sf"/>
</dbReference>
<accession>A0AAE0T779</accession>
<evidence type="ECO:0000313" key="6">
    <source>
        <dbReference type="Proteomes" id="UP001195483"/>
    </source>
</evidence>
<dbReference type="NCBIfam" id="TIGR02543">
    <property type="entry name" value="List_Bact_rpt"/>
    <property type="match status" value="2"/>
</dbReference>
<dbReference type="InterPro" id="IPR013378">
    <property type="entry name" value="InlB-like_B-rpt"/>
</dbReference>
<dbReference type="Proteomes" id="UP001195483">
    <property type="component" value="Unassembled WGS sequence"/>
</dbReference>
<dbReference type="AlphaFoldDB" id="A0AAE0T779"/>
<dbReference type="Gene3D" id="3.80.10.10">
    <property type="entry name" value="Ribonuclease Inhibitor"/>
    <property type="match status" value="1"/>
</dbReference>